<evidence type="ECO:0000313" key="1">
    <source>
        <dbReference type="EMBL" id="TFF20403.1"/>
    </source>
</evidence>
<sequence>MSDPQFPMVDVLAVRALPNHRLYLRFSTGEEGEVSLQDLIDTDAPMLRPLRDEAEFSRVFLEMGNPAWPHGFDLDAIALYMSLSEQGLLRRSAA</sequence>
<dbReference type="Proteomes" id="UP000298179">
    <property type="component" value="Unassembled WGS sequence"/>
</dbReference>
<protein>
    <submittedName>
        <fullName evidence="1">DUF2442 domain-containing protein</fullName>
    </submittedName>
</protein>
<accession>A0A4Y8RFB1</accession>
<dbReference type="InterPro" id="IPR018841">
    <property type="entry name" value="DUF2442"/>
</dbReference>
<name>A0A4Y8RFB1_9HYPH</name>
<dbReference type="OrthoDB" id="9802153at2"/>
<dbReference type="EMBL" id="SOZD01000005">
    <property type="protein sequence ID" value="TFF20403.1"/>
    <property type="molecule type" value="Genomic_DNA"/>
</dbReference>
<organism evidence="1 2">
    <name type="scientific">Jiella endophytica</name>
    <dbReference type="NCBI Taxonomy" id="2558362"/>
    <lineage>
        <taxon>Bacteria</taxon>
        <taxon>Pseudomonadati</taxon>
        <taxon>Pseudomonadota</taxon>
        <taxon>Alphaproteobacteria</taxon>
        <taxon>Hyphomicrobiales</taxon>
        <taxon>Aurantimonadaceae</taxon>
        <taxon>Jiella</taxon>
    </lineage>
</organism>
<proteinExistence type="predicted"/>
<dbReference type="Gene3D" id="3.30.2020.10">
    <property type="entry name" value="NE0471-like N-terminal domain"/>
    <property type="match status" value="1"/>
</dbReference>
<evidence type="ECO:0000313" key="2">
    <source>
        <dbReference type="Proteomes" id="UP000298179"/>
    </source>
</evidence>
<gene>
    <name evidence="1" type="ORF">E3C22_15915</name>
</gene>
<dbReference type="AlphaFoldDB" id="A0A4Y8RFB1"/>
<keyword evidence="2" id="KW-1185">Reference proteome</keyword>
<comment type="caution">
    <text evidence="1">The sequence shown here is derived from an EMBL/GenBank/DDBJ whole genome shotgun (WGS) entry which is preliminary data.</text>
</comment>
<dbReference type="Pfam" id="PF10387">
    <property type="entry name" value="DUF2442"/>
    <property type="match status" value="1"/>
</dbReference>
<dbReference type="SUPFAM" id="SSF143880">
    <property type="entry name" value="NE0471 N-terminal domain-like"/>
    <property type="match status" value="1"/>
</dbReference>
<reference evidence="1 2" key="1">
    <citation type="submission" date="2019-03" db="EMBL/GenBank/DDBJ databases">
        <title>Jiella endophytica sp. nov., a novel endophytic bacterium isolated from root of Ficus microcarpa Linn. f.</title>
        <authorList>
            <person name="Tuo L."/>
        </authorList>
    </citation>
    <scope>NUCLEOTIDE SEQUENCE [LARGE SCALE GENOMIC DNA]</scope>
    <source>
        <strain evidence="1 2">CBS5Q-3</strain>
    </source>
</reference>
<dbReference type="InterPro" id="IPR036782">
    <property type="entry name" value="NE0471-like_N"/>
</dbReference>